<evidence type="ECO:0000256" key="1">
    <source>
        <dbReference type="ARBA" id="ARBA00004141"/>
    </source>
</evidence>
<accession>A0A6A4H416</accession>
<dbReference type="InterPro" id="IPR011701">
    <property type="entry name" value="MFS"/>
</dbReference>
<proteinExistence type="inferred from homology"/>
<evidence type="ECO:0000256" key="2">
    <source>
        <dbReference type="ARBA" id="ARBA00006727"/>
    </source>
</evidence>
<dbReference type="InterPro" id="IPR020846">
    <property type="entry name" value="MFS_dom"/>
</dbReference>
<dbReference type="PANTHER" id="PTHR11360:SF284">
    <property type="entry name" value="EG:103B4.3 PROTEIN-RELATED"/>
    <property type="match status" value="1"/>
</dbReference>
<comment type="similarity">
    <text evidence="2">Belongs to the major facilitator superfamily. Monocarboxylate porter (TC 2.A.1.13) family.</text>
</comment>
<dbReference type="AlphaFoldDB" id="A0A6A4H416"/>
<feature type="transmembrane region" description="Helical" evidence="4">
    <location>
        <begin position="276"/>
        <end position="296"/>
    </location>
</feature>
<evidence type="ECO:0000256" key="3">
    <source>
        <dbReference type="SAM" id="MobiDB-lite"/>
    </source>
</evidence>
<dbReference type="GO" id="GO:0022857">
    <property type="term" value="F:transmembrane transporter activity"/>
    <property type="evidence" value="ECO:0007669"/>
    <property type="project" value="InterPro"/>
</dbReference>
<evidence type="ECO:0000313" key="6">
    <source>
        <dbReference type="EMBL" id="KAE9392114.1"/>
    </source>
</evidence>
<name>A0A6A4H416_9AGAR</name>
<dbReference type="Pfam" id="PF07690">
    <property type="entry name" value="MFS_1"/>
    <property type="match status" value="1"/>
</dbReference>
<feature type="transmembrane region" description="Helical" evidence="4">
    <location>
        <begin position="448"/>
        <end position="468"/>
    </location>
</feature>
<evidence type="ECO:0000313" key="7">
    <source>
        <dbReference type="Proteomes" id="UP000799118"/>
    </source>
</evidence>
<keyword evidence="4" id="KW-0812">Transmembrane</keyword>
<feature type="transmembrane region" description="Helical" evidence="4">
    <location>
        <begin position="343"/>
        <end position="360"/>
    </location>
</feature>
<feature type="transmembrane region" description="Helical" evidence="4">
    <location>
        <begin position="164"/>
        <end position="186"/>
    </location>
</feature>
<dbReference type="OrthoDB" id="2213137at2759"/>
<dbReference type="InterPro" id="IPR050327">
    <property type="entry name" value="Proton-linked_MCT"/>
</dbReference>
<dbReference type="PROSITE" id="PS50850">
    <property type="entry name" value="MFS"/>
    <property type="match status" value="1"/>
</dbReference>
<feature type="domain" description="Major facilitator superfamily (MFS) profile" evidence="5">
    <location>
        <begin position="58"/>
        <end position="470"/>
    </location>
</feature>
<feature type="transmembrane region" description="Helical" evidence="4">
    <location>
        <begin position="405"/>
        <end position="428"/>
    </location>
</feature>
<feature type="transmembrane region" description="Helical" evidence="4">
    <location>
        <begin position="60"/>
        <end position="83"/>
    </location>
</feature>
<feature type="transmembrane region" description="Helical" evidence="4">
    <location>
        <begin position="366"/>
        <end position="384"/>
    </location>
</feature>
<keyword evidence="7" id="KW-1185">Reference proteome</keyword>
<dbReference type="SUPFAM" id="SSF103473">
    <property type="entry name" value="MFS general substrate transporter"/>
    <property type="match status" value="1"/>
</dbReference>
<feature type="transmembrane region" description="Helical" evidence="4">
    <location>
        <begin position="221"/>
        <end position="243"/>
    </location>
</feature>
<dbReference type="Proteomes" id="UP000799118">
    <property type="component" value="Unassembled WGS sequence"/>
</dbReference>
<gene>
    <name evidence="6" type="ORF">BT96DRAFT_924905</name>
</gene>
<feature type="transmembrane region" description="Helical" evidence="4">
    <location>
        <begin position="134"/>
        <end position="158"/>
    </location>
</feature>
<evidence type="ECO:0000259" key="5">
    <source>
        <dbReference type="PROSITE" id="PS50850"/>
    </source>
</evidence>
<dbReference type="PANTHER" id="PTHR11360">
    <property type="entry name" value="MONOCARBOXYLATE TRANSPORTER"/>
    <property type="match status" value="1"/>
</dbReference>
<evidence type="ECO:0000256" key="4">
    <source>
        <dbReference type="SAM" id="Phobius"/>
    </source>
</evidence>
<dbReference type="GO" id="GO:0016020">
    <property type="term" value="C:membrane"/>
    <property type="evidence" value="ECO:0007669"/>
    <property type="project" value="UniProtKB-SubCell"/>
</dbReference>
<keyword evidence="4" id="KW-1133">Transmembrane helix</keyword>
<protein>
    <submittedName>
        <fullName evidence="6">MFS general substrate transporter</fullName>
    </submittedName>
</protein>
<comment type="subcellular location">
    <subcellularLocation>
        <location evidence="1">Membrane</location>
        <topology evidence="1">Multi-pass membrane protein</topology>
    </subcellularLocation>
</comment>
<dbReference type="InterPro" id="IPR036259">
    <property type="entry name" value="MFS_trans_sf"/>
</dbReference>
<keyword evidence="4" id="KW-0472">Membrane</keyword>
<dbReference type="Gene3D" id="1.20.1250.20">
    <property type="entry name" value="MFS general substrate transporter like domains"/>
    <property type="match status" value="2"/>
</dbReference>
<dbReference type="EMBL" id="ML769604">
    <property type="protein sequence ID" value="KAE9392114.1"/>
    <property type="molecule type" value="Genomic_DNA"/>
</dbReference>
<sequence>MTRNQLEDLRTPLDTNAISMHRISTNDAHASPTRGDDSELDSTQVDLRETLARPTRTYQVMLLLAGSMMIFHIIGINQVFGIFQEFYTSPSSNIKDAQGKDALVSLVGSIGTGLTWSGSIFMNPLIARVENIKLVTFFGALVMSLGLVLASFATRIWHLYLTQAILYGLGSSMYYFPLMSLAPMYFDRHRGFAMGFILAGSGIGGLVMALVLQFLLDHYGIQWALRILGVWNLAVAIPVSLVVKHRPGYGFGSRNQRGSDRARTSISSALLKRGTFWYQSVGAFLQAAGNVVPLYYMSSYTVSVLSLSRSDGSLFVSINSGVNSLSRIAMGILADYIGRQNTLIGGTLLSAISVLALWYNAPEARFIAFVVMYGVYAGGYNALLPTTIAEIYGVENYTGVNAVLYFIRGLGSIFGAPIAGVILGSHSRVVTSTDSTELGFVKKRYNDVVIYDGMLLLAATVCVGYVRWLDARDKGTWRWKA</sequence>
<feature type="region of interest" description="Disordered" evidence="3">
    <location>
        <begin position="20"/>
        <end position="42"/>
    </location>
</feature>
<organism evidence="6 7">
    <name type="scientific">Gymnopus androsaceus JB14</name>
    <dbReference type="NCBI Taxonomy" id="1447944"/>
    <lineage>
        <taxon>Eukaryota</taxon>
        <taxon>Fungi</taxon>
        <taxon>Dikarya</taxon>
        <taxon>Basidiomycota</taxon>
        <taxon>Agaricomycotina</taxon>
        <taxon>Agaricomycetes</taxon>
        <taxon>Agaricomycetidae</taxon>
        <taxon>Agaricales</taxon>
        <taxon>Marasmiineae</taxon>
        <taxon>Omphalotaceae</taxon>
        <taxon>Gymnopus</taxon>
    </lineage>
</organism>
<feature type="transmembrane region" description="Helical" evidence="4">
    <location>
        <begin position="103"/>
        <end position="122"/>
    </location>
</feature>
<feature type="transmembrane region" description="Helical" evidence="4">
    <location>
        <begin position="193"/>
        <end position="215"/>
    </location>
</feature>
<reference evidence="6" key="1">
    <citation type="journal article" date="2019" name="Environ. Microbiol.">
        <title>Fungal ecological strategies reflected in gene transcription - a case study of two litter decomposers.</title>
        <authorList>
            <person name="Barbi F."/>
            <person name="Kohler A."/>
            <person name="Barry K."/>
            <person name="Baskaran P."/>
            <person name="Daum C."/>
            <person name="Fauchery L."/>
            <person name="Ihrmark K."/>
            <person name="Kuo A."/>
            <person name="LaButti K."/>
            <person name="Lipzen A."/>
            <person name="Morin E."/>
            <person name="Grigoriev I.V."/>
            <person name="Henrissat B."/>
            <person name="Lindahl B."/>
            <person name="Martin F."/>
        </authorList>
    </citation>
    <scope>NUCLEOTIDE SEQUENCE</scope>
    <source>
        <strain evidence="6">JB14</strain>
    </source>
</reference>